<feature type="chain" id="PRO_5046850547" description="DUF411 domain-containing protein" evidence="1">
    <location>
        <begin position="32"/>
        <end position="171"/>
    </location>
</feature>
<sequence>MLLRTDVMMRRLVIACVAAIGLVACSADRNASETQAASATAPTVAHITVHKTPTCGCCTQWVEHVVAEGFSVTVHDHADLTPIRKRLGIPERLASCHSAEVDGYALEGHVPASDILRLLSERPDAIGLSVPGMPASAPGMDMEGVKQSYATLLFDADTATVFTRHDGDASD</sequence>
<proteinExistence type="predicted"/>
<dbReference type="Pfam" id="PF04214">
    <property type="entry name" value="DUF411"/>
    <property type="match status" value="1"/>
</dbReference>
<keyword evidence="3" id="KW-1185">Reference proteome</keyword>
<name>A0ABQ5VA62_9PROT</name>
<keyword evidence="1" id="KW-0732">Signal</keyword>
<organism evidence="2 3">
    <name type="scientific">Algimonas ampicilliniresistens</name>
    <dbReference type="NCBI Taxonomy" id="1298735"/>
    <lineage>
        <taxon>Bacteria</taxon>
        <taxon>Pseudomonadati</taxon>
        <taxon>Pseudomonadota</taxon>
        <taxon>Alphaproteobacteria</taxon>
        <taxon>Maricaulales</taxon>
        <taxon>Robiginitomaculaceae</taxon>
        <taxon>Algimonas</taxon>
    </lineage>
</organism>
<reference evidence="2" key="1">
    <citation type="journal article" date="2014" name="Int. J. Syst. Evol. Microbiol.">
        <title>Complete genome of a new Firmicutes species belonging to the dominant human colonic microbiota ('Ruminococcus bicirculans') reveals two chromosomes and a selective capacity to utilize plant glucans.</title>
        <authorList>
            <consortium name="NISC Comparative Sequencing Program"/>
            <person name="Wegmann U."/>
            <person name="Louis P."/>
            <person name="Goesmann A."/>
            <person name="Henrissat B."/>
            <person name="Duncan S.H."/>
            <person name="Flint H.J."/>
        </authorList>
    </citation>
    <scope>NUCLEOTIDE SEQUENCE</scope>
    <source>
        <strain evidence="2">NBRC 108219</strain>
    </source>
</reference>
<reference evidence="2" key="2">
    <citation type="submission" date="2023-01" db="EMBL/GenBank/DDBJ databases">
        <title>Draft genome sequence of Algimonas ampicilliniresistens strain NBRC 108219.</title>
        <authorList>
            <person name="Sun Q."/>
            <person name="Mori K."/>
        </authorList>
    </citation>
    <scope>NUCLEOTIDE SEQUENCE</scope>
    <source>
        <strain evidence="2">NBRC 108219</strain>
    </source>
</reference>
<comment type="caution">
    <text evidence="2">The sequence shown here is derived from an EMBL/GenBank/DDBJ whole genome shotgun (WGS) entry which is preliminary data.</text>
</comment>
<dbReference type="EMBL" id="BSNK01000002">
    <property type="protein sequence ID" value="GLQ23897.1"/>
    <property type="molecule type" value="Genomic_DNA"/>
</dbReference>
<evidence type="ECO:0000313" key="3">
    <source>
        <dbReference type="Proteomes" id="UP001161391"/>
    </source>
</evidence>
<evidence type="ECO:0000313" key="2">
    <source>
        <dbReference type="EMBL" id="GLQ23897.1"/>
    </source>
</evidence>
<gene>
    <name evidence="2" type="ORF">GCM10007853_17710</name>
</gene>
<feature type="signal peptide" evidence="1">
    <location>
        <begin position="1"/>
        <end position="31"/>
    </location>
</feature>
<protein>
    <recommendedName>
        <fullName evidence="4">DUF411 domain-containing protein</fullName>
    </recommendedName>
</protein>
<dbReference type="Proteomes" id="UP001161391">
    <property type="component" value="Unassembled WGS sequence"/>
</dbReference>
<evidence type="ECO:0008006" key="4">
    <source>
        <dbReference type="Google" id="ProtNLM"/>
    </source>
</evidence>
<dbReference type="InterPro" id="IPR007332">
    <property type="entry name" value="DUF411"/>
</dbReference>
<evidence type="ECO:0000256" key="1">
    <source>
        <dbReference type="SAM" id="SignalP"/>
    </source>
</evidence>
<dbReference type="PROSITE" id="PS51257">
    <property type="entry name" value="PROKAR_LIPOPROTEIN"/>
    <property type="match status" value="1"/>
</dbReference>
<accession>A0ABQ5VA62</accession>